<dbReference type="Pfam" id="PF00642">
    <property type="entry name" value="zf-CCCH"/>
    <property type="match status" value="1"/>
</dbReference>
<keyword evidence="3 4" id="KW-0862">Zinc</keyword>
<protein>
    <recommendedName>
        <fullName evidence="5">C3H1-type domain-containing protein</fullName>
    </recommendedName>
</protein>
<accession>A0A6A6XSA9</accession>
<evidence type="ECO:0000313" key="6">
    <source>
        <dbReference type="EMBL" id="KAF2798467.1"/>
    </source>
</evidence>
<dbReference type="AlphaFoldDB" id="A0A6A6XSA9"/>
<dbReference type="InterPro" id="IPR057683">
    <property type="entry name" value="DUF7923"/>
</dbReference>
<dbReference type="PANTHER" id="PTHR37543:SF1">
    <property type="entry name" value="CCCH ZINC FINGER DNA BINDING PROTEIN (AFU_ORTHOLOGUE AFUA_5G12760)"/>
    <property type="match status" value="1"/>
</dbReference>
<dbReference type="SUPFAM" id="SSF90229">
    <property type="entry name" value="CCCH zinc finger"/>
    <property type="match status" value="1"/>
</dbReference>
<dbReference type="Pfam" id="PF25542">
    <property type="entry name" value="zf-CCCH_12"/>
    <property type="match status" value="1"/>
</dbReference>
<dbReference type="PANTHER" id="PTHR37543">
    <property type="entry name" value="CCCH ZINC FINGER DNA BINDING PROTEIN (AFU_ORTHOLOGUE AFUA_5G12760)"/>
    <property type="match status" value="1"/>
</dbReference>
<dbReference type="Pfam" id="PF25543">
    <property type="entry name" value="zf-CCCH_tandem"/>
    <property type="match status" value="1"/>
</dbReference>
<feature type="zinc finger region" description="C3H1-type" evidence="4">
    <location>
        <begin position="330"/>
        <end position="357"/>
    </location>
</feature>
<dbReference type="InterPro" id="IPR036855">
    <property type="entry name" value="Znf_CCCH_sf"/>
</dbReference>
<evidence type="ECO:0000259" key="5">
    <source>
        <dbReference type="PROSITE" id="PS50103"/>
    </source>
</evidence>
<evidence type="ECO:0000313" key="7">
    <source>
        <dbReference type="Proteomes" id="UP000799757"/>
    </source>
</evidence>
<organism evidence="6 7">
    <name type="scientific">Melanomma pulvis-pyrius CBS 109.77</name>
    <dbReference type="NCBI Taxonomy" id="1314802"/>
    <lineage>
        <taxon>Eukaryota</taxon>
        <taxon>Fungi</taxon>
        <taxon>Dikarya</taxon>
        <taxon>Ascomycota</taxon>
        <taxon>Pezizomycotina</taxon>
        <taxon>Dothideomycetes</taxon>
        <taxon>Pleosporomycetidae</taxon>
        <taxon>Pleosporales</taxon>
        <taxon>Melanommataceae</taxon>
        <taxon>Melanomma</taxon>
    </lineage>
</organism>
<dbReference type="Proteomes" id="UP000799757">
    <property type="component" value="Unassembled WGS sequence"/>
</dbReference>
<keyword evidence="1 4" id="KW-0479">Metal-binding</keyword>
<dbReference type="OrthoDB" id="2270193at2759"/>
<dbReference type="EMBL" id="MU001783">
    <property type="protein sequence ID" value="KAF2798467.1"/>
    <property type="molecule type" value="Genomic_DNA"/>
</dbReference>
<evidence type="ECO:0000256" key="1">
    <source>
        <dbReference type="ARBA" id="ARBA00022723"/>
    </source>
</evidence>
<proteinExistence type="predicted"/>
<evidence type="ECO:0000256" key="3">
    <source>
        <dbReference type="ARBA" id="ARBA00022833"/>
    </source>
</evidence>
<dbReference type="Gene3D" id="4.10.1000.10">
    <property type="entry name" value="Zinc finger, CCCH-type"/>
    <property type="match status" value="1"/>
</dbReference>
<reference evidence="6" key="1">
    <citation type="journal article" date="2020" name="Stud. Mycol.">
        <title>101 Dothideomycetes genomes: a test case for predicting lifestyles and emergence of pathogens.</title>
        <authorList>
            <person name="Haridas S."/>
            <person name="Albert R."/>
            <person name="Binder M."/>
            <person name="Bloem J."/>
            <person name="Labutti K."/>
            <person name="Salamov A."/>
            <person name="Andreopoulos B."/>
            <person name="Baker S."/>
            <person name="Barry K."/>
            <person name="Bills G."/>
            <person name="Bluhm B."/>
            <person name="Cannon C."/>
            <person name="Castanera R."/>
            <person name="Culley D."/>
            <person name="Daum C."/>
            <person name="Ezra D."/>
            <person name="Gonzalez J."/>
            <person name="Henrissat B."/>
            <person name="Kuo A."/>
            <person name="Liang C."/>
            <person name="Lipzen A."/>
            <person name="Lutzoni F."/>
            <person name="Magnuson J."/>
            <person name="Mondo S."/>
            <person name="Nolan M."/>
            <person name="Ohm R."/>
            <person name="Pangilinan J."/>
            <person name="Park H.-J."/>
            <person name="Ramirez L."/>
            <person name="Alfaro M."/>
            <person name="Sun H."/>
            <person name="Tritt A."/>
            <person name="Yoshinaga Y."/>
            <person name="Zwiers L.-H."/>
            <person name="Turgeon B."/>
            <person name="Goodwin S."/>
            <person name="Spatafora J."/>
            <person name="Crous P."/>
            <person name="Grigoriev I."/>
        </authorList>
    </citation>
    <scope>NUCLEOTIDE SEQUENCE</scope>
    <source>
        <strain evidence="6">CBS 109.77</strain>
    </source>
</reference>
<dbReference type="InterPro" id="IPR000571">
    <property type="entry name" value="Znf_CCCH"/>
</dbReference>
<feature type="domain" description="C3H1-type" evidence="5">
    <location>
        <begin position="330"/>
        <end position="357"/>
    </location>
</feature>
<gene>
    <name evidence="6" type="ORF">K505DRAFT_296404</name>
</gene>
<sequence length="536" mass="59452">MLGDGRIDSLGAHLEKFKVNNETNQQSLQVLLKDYSQLLQDYKTLKKSYDAKGVKLVDVDSNDTARSPYVLVLVDGNGYIFNDELVKDKEEGGMRAARMLNEAVEKYLRESLPASRHARVIVRIYADITNLSKVLAKSKLIGLEKRSLAAFTAGFTRAINFFDFTDALDEEGTKFKIREMFKLGAEDSSCTHILFAGCHDTSYLPQLVPFSGLRNKITLVQGAGFSSEFHQFSLTVTQFPTIFRWSELPSSASGTRSSNGATPVKGSKVAREIYSPPVLRNDNRWNGHPTNAYGADTSFGLDEPSPVTSNGFAENNGTLSWRAKNETPQKNALAPCKYFQKGFCRFGSGCKFQHGPKNANSSDQQQTPQWIAVGRSDISSSLPTSTVPGFIPLNKDGQRLDTYSKPPTQDEWATYNVRFHHRKPCNAFHLQHGCTTFNCPFDHSDLEPVVRRTLEYVVKGSPCPRKSACRLADCAYGHLCQKDDCTGQSKGCRMKPDAHNVDPKMASMVICEENELLHDSSVESLIDVESHGGGGW</sequence>
<dbReference type="GO" id="GO:0008270">
    <property type="term" value="F:zinc ion binding"/>
    <property type="evidence" value="ECO:0007669"/>
    <property type="project" value="UniProtKB-KW"/>
</dbReference>
<evidence type="ECO:0000256" key="2">
    <source>
        <dbReference type="ARBA" id="ARBA00022771"/>
    </source>
</evidence>
<dbReference type="SMART" id="SM00356">
    <property type="entry name" value="ZnF_C3H1"/>
    <property type="match status" value="1"/>
</dbReference>
<dbReference type="Pfam" id="PF25540">
    <property type="entry name" value="DUF7923"/>
    <property type="match status" value="1"/>
</dbReference>
<evidence type="ECO:0000256" key="4">
    <source>
        <dbReference type="PROSITE-ProRule" id="PRU00723"/>
    </source>
</evidence>
<dbReference type="PROSITE" id="PS50103">
    <property type="entry name" value="ZF_C3H1"/>
    <property type="match status" value="1"/>
</dbReference>
<keyword evidence="2 4" id="KW-0863">Zinc-finger</keyword>
<keyword evidence="7" id="KW-1185">Reference proteome</keyword>
<dbReference type="InterPro" id="IPR057654">
    <property type="entry name" value="Znf-CCCH_tandem"/>
</dbReference>
<name>A0A6A6XSA9_9PLEO</name>